<feature type="repeat" description="RCC1" evidence="3">
    <location>
        <begin position="113"/>
        <end position="162"/>
    </location>
</feature>
<evidence type="ECO:0000313" key="7">
    <source>
        <dbReference type="Proteomes" id="UP001321473"/>
    </source>
</evidence>
<dbReference type="Gene3D" id="2.130.10.30">
    <property type="entry name" value="Regulator of chromosome condensation 1/beta-lactamase-inhibitor protein II"/>
    <property type="match status" value="1"/>
</dbReference>
<dbReference type="PROSITE" id="PS00625">
    <property type="entry name" value="RCC1_1"/>
    <property type="match status" value="1"/>
</dbReference>
<feature type="repeat" description="RCC1" evidence="3">
    <location>
        <begin position="62"/>
        <end position="112"/>
    </location>
</feature>
<dbReference type="InterPro" id="IPR058923">
    <property type="entry name" value="RCC1-like_dom"/>
</dbReference>
<evidence type="ECO:0000256" key="1">
    <source>
        <dbReference type="ARBA" id="ARBA00022658"/>
    </source>
</evidence>
<feature type="repeat" description="RCC1" evidence="3">
    <location>
        <begin position="163"/>
        <end position="213"/>
    </location>
</feature>
<dbReference type="SUPFAM" id="SSF50985">
    <property type="entry name" value="RCC1/BLIP-II"/>
    <property type="match status" value="1"/>
</dbReference>
<keyword evidence="7" id="KW-1185">Reference proteome</keyword>
<organism evidence="6 7">
    <name type="scientific">Amblyomma americanum</name>
    <name type="common">Lone star tick</name>
    <dbReference type="NCBI Taxonomy" id="6943"/>
    <lineage>
        <taxon>Eukaryota</taxon>
        <taxon>Metazoa</taxon>
        <taxon>Ecdysozoa</taxon>
        <taxon>Arthropoda</taxon>
        <taxon>Chelicerata</taxon>
        <taxon>Arachnida</taxon>
        <taxon>Acari</taxon>
        <taxon>Parasitiformes</taxon>
        <taxon>Ixodida</taxon>
        <taxon>Ixodoidea</taxon>
        <taxon>Ixodidae</taxon>
        <taxon>Amblyomminae</taxon>
        <taxon>Amblyomma</taxon>
    </lineage>
</organism>
<dbReference type="GO" id="GO:0005737">
    <property type="term" value="C:cytoplasm"/>
    <property type="evidence" value="ECO:0007669"/>
    <property type="project" value="TreeGrafter"/>
</dbReference>
<keyword evidence="1" id="KW-0344">Guanine-nucleotide releasing factor</keyword>
<evidence type="ECO:0000256" key="3">
    <source>
        <dbReference type="PROSITE-ProRule" id="PRU00235"/>
    </source>
</evidence>
<feature type="repeat" description="RCC1" evidence="3">
    <location>
        <begin position="336"/>
        <end position="390"/>
    </location>
</feature>
<dbReference type="PRINTS" id="PR00633">
    <property type="entry name" value="RCCNDNSATION"/>
</dbReference>
<proteinExistence type="predicted"/>
<protein>
    <recommendedName>
        <fullName evidence="5">RCC1-like domain-containing protein</fullName>
    </recommendedName>
</protein>
<feature type="compositionally biased region" description="Basic and acidic residues" evidence="4">
    <location>
        <begin position="34"/>
        <end position="44"/>
    </location>
</feature>
<dbReference type="PROSITE" id="PS00626">
    <property type="entry name" value="RCC1_2"/>
    <property type="match status" value="2"/>
</dbReference>
<evidence type="ECO:0000256" key="4">
    <source>
        <dbReference type="SAM" id="MobiDB-lite"/>
    </source>
</evidence>
<dbReference type="InterPro" id="IPR051553">
    <property type="entry name" value="Ran_GTPase-activating"/>
</dbReference>
<dbReference type="Pfam" id="PF25390">
    <property type="entry name" value="WD40_RLD"/>
    <property type="match status" value="1"/>
</dbReference>
<dbReference type="AlphaFoldDB" id="A0AAQ4DEE8"/>
<dbReference type="EMBL" id="JARKHS020031835">
    <property type="protein sequence ID" value="KAK8760838.1"/>
    <property type="molecule type" value="Genomic_DNA"/>
</dbReference>
<feature type="compositionally biased region" description="Low complexity" evidence="4">
    <location>
        <begin position="9"/>
        <end position="22"/>
    </location>
</feature>
<feature type="repeat" description="RCC1" evidence="3">
    <location>
        <begin position="283"/>
        <end position="335"/>
    </location>
</feature>
<dbReference type="PROSITE" id="PS50012">
    <property type="entry name" value="RCC1_3"/>
    <property type="match status" value="6"/>
</dbReference>
<evidence type="ECO:0000313" key="6">
    <source>
        <dbReference type="EMBL" id="KAK8760838.1"/>
    </source>
</evidence>
<comment type="caution">
    <text evidence="6">The sequence shown here is derived from an EMBL/GenBank/DDBJ whole genome shotgun (WGS) entry which is preliminary data.</text>
</comment>
<evidence type="ECO:0000259" key="5">
    <source>
        <dbReference type="Pfam" id="PF25390"/>
    </source>
</evidence>
<feature type="repeat" description="RCC1" evidence="3">
    <location>
        <begin position="391"/>
        <end position="442"/>
    </location>
</feature>
<sequence length="442" mass="46897">MPRQKAKTDTSTTDADTTMTDSNEAGPSRKRGKPAKDAPSDAKRIKVAEKEEVVVERRKIPGQVYAVGQADVGQLGLGEDFMERLRPTLVPNLDNVVDVVAGGMHTLCLTVDGKVWSFGCNDEGALGRQTDENEGTPGLVELPEPVAKLSAGDSHSVALTVTGKVFMWGNFRDSRGQMGLIVEGRAEKKPQLVATGIVQIASGSDHVAMLTAEGNLVTRGCAEQGQLGRVAAMFTSRGGRRLSAYLLKPGTVRVQCPKGCKSSAFDRIWTGAYTTYARLQETGAIYGFGLNNYHQLGPSKGDTICHMPELLGSCAGRRWEAVSGGQHHTLLLSEEGSVFSMGRKEYGRLGLGAANPPDKDDQETPAQVPGLANCTEISCGEAVSFAVDGEGRLHSWGLGTNGQLGHGNENDLFEPKVVAGRLADRKVLVVSGGGQHTVILAS</sequence>
<reference evidence="6 7" key="1">
    <citation type="journal article" date="2023" name="Arcadia Sci">
        <title>De novo assembly of a long-read Amblyomma americanum tick genome.</title>
        <authorList>
            <person name="Chou S."/>
            <person name="Poskanzer K.E."/>
            <person name="Rollins M."/>
            <person name="Thuy-Boun P.S."/>
        </authorList>
    </citation>
    <scope>NUCLEOTIDE SEQUENCE [LARGE SCALE GENOMIC DNA]</scope>
    <source>
        <strain evidence="6">F_SG_1</strain>
        <tissue evidence="6">Salivary glands</tissue>
    </source>
</reference>
<feature type="domain" description="RCC1-like" evidence="5">
    <location>
        <begin position="63"/>
        <end position="439"/>
    </location>
</feature>
<feature type="region of interest" description="Disordered" evidence="4">
    <location>
        <begin position="1"/>
        <end position="44"/>
    </location>
</feature>
<dbReference type="PANTHER" id="PTHR45982:SF1">
    <property type="entry name" value="REGULATOR OF CHROMOSOME CONDENSATION"/>
    <property type="match status" value="1"/>
</dbReference>
<dbReference type="PANTHER" id="PTHR45982">
    <property type="entry name" value="REGULATOR OF CHROMOSOME CONDENSATION"/>
    <property type="match status" value="1"/>
</dbReference>
<accession>A0AAQ4DEE8</accession>
<keyword evidence="2" id="KW-0677">Repeat</keyword>
<dbReference type="Proteomes" id="UP001321473">
    <property type="component" value="Unassembled WGS sequence"/>
</dbReference>
<name>A0AAQ4DEE8_AMBAM</name>
<gene>
    <name evidence="6" type="ORF">V5799_027893</name>
</gene>
<dbReference type="GO" id="GO:0005085">
    <property type="term" value="F:guanyl-nucleotide exchange factor activity"/>
    <property type="evidence" value="ECO:0007669"/>
    <property type="project" value="TreeGrafter"/>
</dbReference>
<evidence type="ECO:0000256" key="2">
    <source>
        <dbReference type="ARBA" id="ARBA00022737"/>
    </source>
</evidence>
<dbReference type="InterPro" id="IPR009091">
    <property type="entry name" value="RCC1/BLIP-II"/>
</dbReference>
<dbReference type="InterPro" id="IPR000408">
    <property type="entry name" value="Reg_chr_condens"/>
</dbReference>